<comment type="caution">
    <text evidence="7">The sequence shown here is derived from an EMBL/GenBank/DDBJ whole genome shotgun (WGS) entry which is preliminary data.</text>
</comment>
<dbReference type="CDD" id="cd06171">
    <property type="entry name" value="Sigma70_r4"/>
    <property type="match status" value="1"/>
</dbReference>
<dbReference type="Gene3D" id="1.10.1740.10">
    <property type="match status" value="1"/>
</dbReference>
<evidence type="ECO:0000256" key="2">
    <source>
        <dbReference type="ARBA" id="ARBA00023015"/>
    </source>
</evidence>
<keyword evidence="8" id="KW-1185">Reference proteome</keyword>
<evidence type="ECO:0000313" key="8">
    <source>
        <dbReference type="Proteomes" id="UP000658690"/>
    </source>
</evidence>
<reference evidence="7 8" key="1">
    <citation type="submission" date="2019-10" db="EMBL/GenBank/DDBJ databases">
        <title>Description of Paenibacillus choica sp. nov.</title>
        <authorList>
            <person name="Carlier A."/>
            <person name="Qi S."/>
        </authorList>
    </citation>
    <scope>NUCLEOTIDE SEQUENCE [LARGE SCALE GENOMIC DNA]</scope>
    <source>
        <strain evidence="7 8">LMG 31460</strain>
    </source>
</reference>
<dbReference type="SUPFAM" id="SSF88946">
    <property type="entry name" value="Sigma2 domain of RNA polymerase sigma factors"/>
    <property type="match status" value="1"/>
</dbReference>
<dbReference type="InterPro" id="IPR013324">
    <property type="entry name" value="RNA_pol_sigma_r3/r4-like"/>
</dbReference>
<evidence type="ECO:0000259" key="6">
    <source>
        <dbReference type="Pfam" id="PF08281"/>
    </source>
</evidence>
<sequence length="189" mass="22359">MKEIIERCMRGDMEGFGFLFKTYSKTIHQTAYLITRNNTLADDITQETIIHLFTNIHHYKVQQPFENWLYRVTVNVTKNALRKQNGILGWKRTDSLLFDKEIDHNTPEEILQQKEMKSEVLDQITKLLPYKIRIVIVLKYFNGLSQEEIANVLNVPIGTVKWRIHQALIKLRSKLNQERYFRKGAATHE</sequence>
<dbReference type="SUPFAM" id="SSF88659">
    <property type="entry name" value="Sigma3 and sigma4 domains of RNA polymerase sigma factors"/>
    <property type="match status" value="1"/>
</dbReference>
<dbReference type="EMBL" id="WHOC01000075">
    <property type="protein sequence ID" value="NOU87087.1"/>
    <property type="molecule type" value="Genomic_DNA"/>
</dbReference>
<dbReference type="Gene3D" id="1.10.10.10">
    <property type="entry name" value="Winged helix-like DNA-binding domain superfamily/Winged helix DNA-binding domain"/>
    <property type="match status" value="1"/>
</dbReference>
<proteinExistence type="inferred from homology"/>
<evidence type="ECO:0000256" key="4">
    <source>
        <dbReference type="ARBA" id="ARBA00023163"/>
    </source>
</evidence>
<dbReference type="InterPro" id="IPR039425">
    <property type="entry name" value="RNA_pol_sigma-70-like"/>
</dbReference>
<keyword evidence="2" id="KW-0805">Transcription regulation</keyword>
<feature type="domain" description="RNA polymerase sigma-70 region 2" evidence="5">
    <location>
        <begin position="19"/>
        <end position="85"/>
    </location>
</feature>
<keyword evidence="4" id="KW-0804">Transcription</keyword>
<comment type="similarity">
    <text evidence="1">Belongs to the sigma-70 factor family. ECF subfamily.</text>
</comment>
<dbReference type="InterPro" id="IPR013325">
    <property type="entry name" value="RNA_pol_sigma_r2"/>
</dbReference>
<dbReference type="Proteomes" id="UP000658690">
    <property type="component" value="Unassembled WGS sequence"/>
</dbReference>
<gene>
    <name evidence="7" type="ORF">GC102_15045</name>
</gene>
<dbReference type="InterPro" id="IPR007627">
    <property type="entry name" value="RNA_pol_sigma70_r2"/>
</dbReference>
<feature type="domain" description="RNA polymerase sigma factor 70 region 4 type 2" evidence="6">
    <location>
        <begin position="121"/>
        <end position="171"/>
    </location>
</feature>
<dbReference type="PANTHER" id="PTHR43133:SF51">
    <property type="entry name" value="RNA POLYMERASE SIGMA FACTOR"/>
    <property type="match status" value="1"/>
</dbReference>
<dbReference type="RefSeq" id="WP_171690290.1">
    <property type="nucleotide sequence ID" value="NZ_WHOC01000075.1"/>
</dbReference>
<dbReference type="InterPro" id="IPR036388">
    <property type="entry name" value="WH-like_DNA-bd_sf"/>
</dbReference>
<accession>A0ABX1Z1L9</accession>
<evidence type="ECO:0000313" key="7">
    <source>
        <dbReference type="EMBL" id="NOU87087.1"/>
    </source>
</evidence>
<evidence type="ECO:0000259" key="5">
    <source>
        <dbReference type="Pfam" id="PF04542"/>
    </source>
</evidence>
<dbReference type="PANTHER" id="PTHR43133">
    <property type="entry name" value="RNA POLYMERASE ECF-TYPE SIGMA FACTO"/>
    <property type="match status" value="1"/>
</dbReference>
<dbReference type="Pfam" id="PF04542">
    <property type="entry name" value="Sigma70_r2"/>
    <property type="match status" value="1"/>
</dbReference>
<organism evidence="7 8">
    <name type="scientific">Paenibacillus germinis</name>
    <dbReference type="NCBI Taxonomy" id="2654979"/>
    <lineage>
        <taxon>Bacteria</taxon>
        <taxon>Bacillati</taxon>
        <taxon>Bacillota</taxon>
        <taxon>Bacilli</taxon>
        <taxon>Bacillales</taxon>
        <taxon>Paenibacillaceae</taxon>
        <taxon>Paenibacillus</taxon>
    </lineage>
</organism>
<evidence type="ECO:0000256" key="3">
    <source>
        <dbReference type="ARBA" id="ARBA00023082"/>
    </source>
</evidence>
<dbReference type="InterPro" id="IPR013249">
    <property type="entry name" value="RNA_pol_sigma70_r4_t2"/>
</dbReference>
<keyword evidence="3" id="KW-0731">Sigma factor</keyword>
<evidence type="ECO:0000256" key="1">
    <source>
        <dbReference type="ARBA" id="ARBA00010641"/>
    </source>
</evidence>
<dbReference type="InterPro" id="IPR014284">
    <property type="entry name" value="RNA_pol_sigma-70_dom"/>
</dbReference>
<protein>
    <submittedName>
        <fullName evidence="7">Sigma-70 family RNA polymerase sigma factor</fullName>
    </submittedName>
</protein>
<dbReference type="NCBIfam" id="TIGR02937">
    <property type="entry name" value="sigma70-ECF"/>
    <property type="match status" value="1"/>
</dbReference>
<name>A0ABX1Z1L9_9BACL</name>
<dbReference type="Pfam" id="PF08281">
    <property type="entry name" value="Sigma70_r4_2"/>
    <property type="match status" value="1"/>
</dbReference>